<protein>
    <submittedName>
        <fullName evidence="2">Chromosome LG3 open reading frame, human C11orf65</fullName>
    </submittedName>
</protein>
<dbReference type="RefSeq" id="XP_006627950.1">
    <property type="nucleotide sequence ID" value="XM_006627887.2"/>
</dbReference>
<dbReference type="PANTHER" id="PTHR33504:SF2">
    <property type="entry name" value="PROTEIN MFI"/>
    <property type="match status" value="1"/>
</dbReference>
<name>W5M1T2_LEPOC</name>
<reference evidence="2" key="3">
    <citation type="submission" date="2025-09" db="UniProtKB">
        <authorList>
            <consortium name="Ensembl"/>
        </authorList>
    </citation>
    <scope>IDENTIFICATION</scope>
</reference>
<dbReference type="PANTHER" id="PTHR33504">
    <property type="entry name" value="NADH DEHYDROGENASE (UBIQUINONE) 1 BETA SUBCOMPLEX, 4"/>
    <property type="match status" value="1"/>
</dbReference>
<dbReference type="CDD" id="cd21090">
    <property type="entry name" value="C11orf65"/>
    <property type="match status" value="1"/>
</dbReference>
<evidence type="ECO:0000313" key="3">
    <source>
        <dbReference type="Proteomes" id="UP000018468"/>
    </source>
</evidence>
<dbReference type="InParanoid" id="W5M1T2"/>
<dbReference type="Proteomes" id="UP000018468">
    <property type="component" value="Linkage group LG3"/>
</dbReference>
<dbReference type="Ensembl" id="ENSLOCT00000002345.1">
    <property type="protein sequence ID" value="ENSLOCP00000002340.1"/>
    <property type="gene ID" value="ENSLOCG00000002020.1"/>
</dbReference>
<dbReference type="eggNOG" id="ENOG502QSTG">
    <property type="taxonomic scope" value="Eukaryota"/>
</dbReference>
<sequence length="348" mass="40066">MERHPADDETWGPPGSDQEQSLPHKQNQAARVIQRAWRRHIDTHVFKYYKDLISFRKKGDPRLLLRYVNPKEADLLDAAAGVHIRFRLGGTKFPPSIYYKIFTHRPIVDMCANSPKDYTCPAARRPLPGQIHNRGRAAGQEDRSGWYRREENNGWRLLSGKIWLMGDPVTLDSAAKKTEFHYSRIQRRQEVGRRRKQRKIDWMKKMYEDGLLQARTEDPDAALLVDKAAEGMMAAVDQLGPSHVLEWEVDELLEWTNSLNFEEYMNGWKETAMSGFSESYKGSRLVVSQHDQCEFTRFSREGSQAAADCSALTCHVSSQYQSYSTPLLSRASMAEHGSHSRQIKQLPL</sequence>
<accession>W5M1T2</accession>
<evidence type="ECO:0000313" key="2">
    <source>
        <dbReference type="Ensembl" id="ENSLOCP00000002340.1"/>
    </source>
</evidence>
<dbReference type="AlphaFoldDB" id="W5M1T2"/>
<dbReference type="RefSeq" id="XP_015196665.1">
    <property type="nucleotide sequence ID" value="XM_015341179.1"/>
</dbReference>
<feature type="compositionally biased region" description="Polar residues" evidence="1">
    <location>
        <begin position="17"/>
        <end position="27"/>
    </location>
</feature>
<dbReference type="CTD" id="611544"/>
<dbReference type="EMBL" id="AHAT01003323">
    <property type="status" value="NOT_ANNOTATED_CDS"/>
    <property type="molecule type" value="Genomic_DNA"/>
</dbReference>
<dbReference type="RefSeq" id="XP_015196664.1">
    <property type="nucleotide sequence ID" value="XM_015341178.1"/>
</dbReference>
<dbReference type="OMA" id="KMDFHYS"/>
<dbReference type="GeneID" id="102690864"/>
<dbReference type="HOGENOM" id="CLU_068479_0_0_1"/>
<dbReference type="Bgee" id="ENSLOCG00000002020">
    <property type="expression patterns" value="Expressed in pharyngeal gill and 13 other cell types or tissues"/>
</dbReference>
<keyword evidence="3" id="KW-1185">Reference proteome</keyword>
<dbReference type="OrthoDB" id="10253073at2759"/>
<dbReference type="GeneTree" id="ENSGT00940000166463"/>
<reference evidence="2" key="2">
    <citation type="submission" date="2025-08" db="UniProtKB">
        <authorList>
            <consortium name="Ensembl"/>
        </authorList>
    </citation>
    <scope>IDENTIFICATION</scope>
</reference>
<proteinExistence type="predicted"/>
<feature type="region of interest" description="Disordered" evidence="1">
    <location>
        <begin position="1"/>
        <end position="27"/>
    </location>
</feature>
<dbReference type="KEGG" id="loc:102690864"/>
<reference evidence="3" key="1">
    <citation type="submission" date="2011-12" db="EMBL/GenBank/DDBJ databases">
        <title>The Draft Genome of Lepisosteus oculatus.</title>
        <authorList>
            <consortium name="The Broad Institute Genome Assembly &amp; Analysis Group"/>
            <consortium name="Computational R&amp;D Group"/>
            <consortium name="and Sequencing Platform"/>
            <person name="Di Palma F."/>
            <person name="Alfoldi J."/>
            <person name="Johnson J."/>
            <person name="Berlin A."/>
            <person name="Gnerre S."/>
            <person name="Jaffe D."/>
            <person name="MacCallum I."/>
            <person name="Young S."/>
            <person name="Walker B.J."/>
            <person name="Lander E.S."/>
            <person name="Lindblad-Toh K."/>
        </authorList>
    </citation>
    <scope>NUCLEOTIDE SEQUENCE [LARGE SCALE GENOMIC DNA]</scope>
</reference>
<evidence type="ECO:0000256" key="1">
    <source>
        <dbReference type="SAM" id="MobiDB-lite"/>
    </source>
</evidence>
<organism evidence="2 3">
    <name type="scientific">Lepisosteus oculatus</name>
    <name type="common">Spotted gar</name>
    <dbReference type="NCBI Taxonomy" id="7918"/>
    <lineage>
        <taxon>Eukaryota</taxon>
        <taxon>Metazoa</taxon>
        <taxon>Chordata</taxon>
        <taxon>Craniata</taxon>
        <taxon>Vertebrata</taxon>
        <taxon>Euteleostomi</taxon>
        <taxon>Actinopterygii</taxon>
        <taxon>Neopterygii</taxon>
        <taxon>Holostei</taxon>
        <taxon>Semionotiformes</taxon>
        <taxon>Lepisosteidae</taxon>
        <taxon>Lepisosteus</taxon>
    </lineage>
</organism>